<keyword evidence="2" id="KW-0159">Chromosome partition</keyword>
<dbReference type="Gene3D" id="1.10.10.2830">
    <property type="match status" value="1"/>
</dbReference>
<evidence type="ECO:0000313" key="7">
    <source>
        <dbReference type="EMBL" id="RAI03404.1"/>
    </source>
</evidence>
<dbReference type="GO" id="GO:0003677">
    <property type="term" value="F:DNA binding"/>
    <property type="evidence" value="ECO:0007669"/>
    <property type="project" value="UniProtKB-KW"/>
</dbReference>
<dbReference type="InterPro" id="IPR036086">
    <property type="entry name" value="ParB/Sulfiredoxin_sf"/>
</dbReference>
<evidence type="ECO:0000313" key="8">
    <source>
        <dbReference type="Proteomes" id="UP000249590"/>
    </source>
</evidence>
<dbReference type="FunFam" id="3.90.1530.30:FF:000001">
    <property type="entry name" value="Chromosome partitioning protein ParB"/>
    <property type="match status" value="1"/>
</dbReference>
<evidence type="ECO:0000259" key="6">
    <source>
        <dbReference type="SMART" id="SM00470"/>
    </source>
</evidence>
<proteinExistence type="inferred from homology"/>
<feature type="domain" description="ParB-like N-terminal" evidence="6">
    <location>
        <begin position="36"/>
        <end position="126"/>
    </location>
</feature>
<protein>
    <submittedName>
        <fullName evidence="7">Chromosome partitioning protein ParB</fullName>
    </submittedName>
</protein>
<dbReference type="FunFam" id="1.10.10.2830:FF:000001">
    <property type="entry name" value="Chromosome partitioning protein ParB"/>
    <property type="match status" value="1"/>
</dbReference>
<reference evidence="7 8" key="1">
    <citation type="submission" date="2018-05" db="EMBL/GenBank/DDBJ databases">
        <title>Acuticoccus sediminis sp. nov., isolated from deep-sea sediment of Indian Ocean.</title>
        <authorList>
            <person name="Liu X."/>
            <person name="Lai Q."/>
            <person name="Du Y."/>
            <person name="Sun F."/>
            <person name="Zhang X."/>
            <person name="Wang S."/>
            <person name="Shao Z."/>
        </authorList>
    </citation>
    <scope>NUCLEOTIDE SEQUENCE [LARGE SCALE GENOMIC DNA]</scope>
    <source>
        <strain evidence="7 8">PTG4-2</strain>
    </source>
</reference>
<dbReference type="InterPro" id="IPR050336">
    <property type="entry name" value="Chromosome_partition/occlusion"/>
</dbReference>
<evidence type="ECO:0000256" key="4">
    <source>
        <dbReference type="ARBA" id="ARBA00025472"/>
    </source>
</evidence>
<dbReference type="SMART" id="SM00470">
    <property type="entry name" value="ParB"/>
    <property type="match status" value="1"/>
</dbReference>
<organism evidence="7 8">
    <name type="scientific">Acuticoccus sediminis</name>
    <dbReference type="NCBI Taxonomy" id="2184697"/>
    <lineage>
        <taxon>Bacteria</taxon>
        <taxon>Pseudomonadati</taxon>
        <taxon>Pseudomonadota</taxon>
        <taxon>Alphaproteobacteria</taxon>
        <taxon>Hyphomicrobiales</taxon>
        <taxon>Amorphaceae</taxon>
        <taxon>Acuticoccus</taxon>
    </lineage>
</organism>
<name>A0A8B2P0B7_9HYPH</name>
<dbReference type="NCBIfam" id="TIGR00180">
    <property type="entry name" value="parB_part"/>
    <property type="match status" value="1"/>
</dbReference>
<keyword evidence="8" id="KW-1185">Reference proteome</keyword>
<gene>
    <name evidence="7" type="ORF">DLJ53_02505</name>
</gene>
<feature type="region of interest" description="Disordered" evidence="5">
    <location>
        <begin position="1"/>
        <end position="35"/>
    </location>
</feature>
<evidence type="ECO:0000256" key="3">
    <source>
        <dbReference type="ARBA" id="ARBA00023125"/>
    </source>
</evidence>
<dbReference type="GO" id="GO:0005694">
    <property type="term" value="C:chromosome"/>
    <property type="evidence" value="ECO:0007669"/>
    <property type="project" value="TreeGrafter"/>
</dbReference>
<dbReference type="InterPro" id="IPR004437">
    <property type="entry name" value="ParB/RepB/Spo0J"/>
</dbReference>
<sequence length="291" mass="31854">MEQDTKKRLGRGLSALLGDTGLPPAAGNGGVERTPTRVPIDRLVRSDKNPRFTFSDESLEELADSIKSRGIMQPLLVRPTEDGRYMIIAGERRWRAAQKAGLHEVPVVVREATEGEALELAIIENVQRTDLNPIEEGMGYQKLIEEFQHRQEDLAKIIGKSRSHVANTLRLLNLPASIRASVAEGALTAGHARALIGTANPDAVADEVIRLGLSVRATEALVAKLAREADAPRPERREQENADTRALVNRLSSRLGLAVNLKHKDNESGVLTIKYTSLDQLDAVCRMLGES</sequence>
<dbReference type="InterPro" id="IPR041468">
    <property type="entry name" value="HTH_ParB/Spo0J"/>
</dbReference>
<accession>A0A8B2P0B7</accession>
<dbReference type="InterPro" id="IPR057240">
    <property type="entry name" value="ParB_dimer_C"/>
</dbReference>
<evidence type="ECO:0000256" key="5">
    <source>
        <dbReference type="SAM" id="MobiDB-lite"/>
    </source>
</evidence>
<dbReference type="RefSeq" id="WP_111342060.1">
    <property type="nucleotide sequence ID" value="NZ_JAIWKD010000001.1"/>
</dbReference>
<comment type="caution">
    <text evidence="7">The sequence shown here is derived from an EMBL/GenBank/DDBJ whole genome shotgun (WGS) entry which is preliminary data.</text>
</comment>
<keyword evidence="3" id="KW-0238">DNA-binding</keyword>
<dbReference type="CDD" id="cd16393">
    <property type="entry name" value="SPO0J_N"/>
    <property type="match status" value="1"/>
</dbReference>
<dbReference type="SUPFAM" id="SSF110849">
    <property type="entry name" value="ParB/Sulfiredoxin"/>
    <property type="match status" value="1"/>
</dbReference>
<evidence type="ECO:0000256" key="2">
    <source>
        <dbReference type="ARBA" id="ARBA00022829"/>
    </source>
</evidence>
<comment type="function">
    <text evidence="4">Involved in chromosome partition. Localize to both poles of the predivisional cell following completion of DNA replication. Binds to the DNA origin of replication.</text>
</comment>
<comment type="similarity">
    <text evidence="1">Belongs to the ParB family.</text>
</comment>
<evidence type="ECO:0000256" key="1">
    <source>
        <dbReference type="ARBA" id="ARBA00006295"/>
    </source>
</evidence>
<dbReference type="GO" id="GO:0007059">
    <property type="term" value="P:chromosome segregation"/>
    <property type="evidence" value="ECO:0007669"/>
    <property type="project" value="UniProtKB-KW"/>
</dbReference>
<dbReference type="EMBL" id="QHHQ01000001">
    <property type="protein sequence ID" value="RAI03404.1"/>
    <property type="molecule type" value="Genomic_DNA"/>
</dbReference>
<dbReference type="Proteomes" id="UP000249590">
    <property type="component" value="Unassembled WGS sequence"/>
</dbReference>
<dbReference type="AlphaFoldDB" id="A0A8B2P0B7"/>
<dbReference type="Pfam" id="PF02195">
    <property type="entry name" value="ParB_N"/>
    <property type="match status" value="1"/>
</dbReference>
<dbReference type="GO" id="GO:0045881">
    <property type="term" value="P:positive regulation of sporulation resulting in formation of a cellular spore"/>
    <property type="evidence" value="ECO:0007669"/>
    <property type="project" value="TreeGrafter"/>
</dbReference>
<dbReference type="Pfam" id="PF23552">
    <property type="entry name" value="ParB_C"/>
    <property type="match status" value="1"/>
</dbReference>
<dbReference type="PANTHER" id="PTHR33375">
    <property type="entry name" value="CHROMOSOME-PARTITIONING PROTEIN PARB-RELATED"/>
    <property type="match status" value="1"/>
</dbReference>
<dbReference type="OrthoDB" id="9802051at2"/>
<dbReference type="Gene3D" id="3.90.1530.30">
    <property type="match status" value="1"/>
</dbReference>
<dbReference type="Pfam" id="PF17762">
    <property type="entry name" value="HTH_ParB"/>
    <property type="match status" value="1"/>
</dbReference>
<dbReference type="PANTHER" id="PTHR33375:SF1">
    <property type="entry name" value="CHROMOSOME-PARTITIONING PROTEIN PARB-RELATED"/>
    <property type="match status" value="1"/>
</dbReference>
<dbReference type="InterPro" id="IPR003115">
    <property type="entry name" value="ParB_N"/>
</dbReference>